<evidence type="ECO:0000256" key="2">
    <source>
        <dbReference type="ARBA" id="ARBA00023125"/>
    </source>
</evidence>
<dbReference type="GO" id="GO:0045892">
    <property type="term" value="P:negative regulation of DNA-templated transcription"/>
    <property type="evidence" value="ECO:0007669"/>
    <property type="project" value="TreeGrafter"/>
</dbReference>
<dbReference type="InterPro" id="IPR050707">
    <property type="entry name" value="HTH_MetabolicPath_Reg"/>
</dbReference>
<dbReference type="InterPro" id="IPR036388">
    <property type="entry name" value="WH-like_DNA-bd_sf"/>
</dbReference>
<dbReference type="Pfam" id="PF01614">
    <property type="entry name" value="IclR_C"/>
    <property type="match status" value="1"/>
</dbReference>
<dbReference type="SUPFAM" id="SSF46785">
    <property type="entry name" value="Winged helix' DNA-binding domain"/>
    <property type="match status" value="1"/>
</dbReference>
<dbReference type="GO" id="GO:0003700">
    <property type="term" value="F:DNA-binding transcription factor activity"/>
    <property type="evidence" value="ECO:0007669"/>
    <property type="project" value="TreeGrafter"/>
</dbReference>
<dbReference type="Pfam" id="PF09339">
    <property type="entry name" value="HTH_IclR"/>
    <property type="match status" value="1"/>
</dbReference>
<evidence type="ECO:0000259" key="4">
    <source>
        <dbReference type="PROSITE" id="PS51077"/>
    </source>
</evidence>
<dbReference type="EMBL" id="FQWM01000003">
    <property type="protein sequence ID" value="SHH14025.1"/>
    <property type="molecule type" value="Genomic_DNA"/>
</dbReference>
<dbReference type="PROSITE" id="PS51078">
    <property type="entry name" value="ICLR_ED"/>
    <property type="match status" value="1"/>
</dbReference>
<evidence type="ECO:0000313" key="6">
    <source>
        <dbReference type="EMBL" id="SHH14025.1"/>
    </source>
</evidence>
<keyword evidence="3" id="KW-0804">Transcription</keyword>
<feature type="domain" description="IclR-ED" evidence="5">
    <location>
        <begin position="82"/>
        <end position="256"/>
    </location>
</feature>
<reference evidence="7" key="1">
    <citation type="submission" date="2016-11" db="EMBL/GenBank/DDBJ databases">
        <authorList>
            <person name="Varghese N."/>
            <person name="Submissions S."/>
        </authorList>
    </citation>
    <scope>NUCLEOTIDE SEQUENCE [LARGE SCALE GENOMIC DNA]</scope>
    <source>
        <strain evidence="7">DSM 28223</strain>
    </source>
</reference>
<sequence>MAAQDDKDKGAARKTKSSVPAVEKALDVLELLSESPDGLTMNEIVDALGRTMGEIYRVVVYLTDRDYLSQDPATGRYALTLQLFELSHRHDPTERLIQSALPILERIAARTSQSCHLGVLNRSNVLVISSVHSPLPAGYAVRTGALFPVDQTSSGHVILAYTSDDAQKRYLARIPSVERAQVRDRLARIREDGYEDTPSMMIQGVRNLCVPVFDARGIVGAITSGFIGQIGLGSSAEETLATLRLSAIELSQSLGFRPDESPFGASLTE</sequence>
<dbReference type="Gene3D" id="3.30.450.40">
    <property type="match status" value="1"/>
</dbReference>
<protein>
    <submittedName>
        <fullName evidence="6">Transcriptional regulator, IclR family</fullName>
    </submittedName>
</protein>
<keyword evidence="1" id="KW-0805">Transcription regulation</keyword>
<gene>
    <name evidence="6" type="ORF">SAMN04488044_2017</name>
</gene>
<keyword evidence="7" id="KW-1185">Reference proteome</keyword>
<dbReference type="GO" id="GO:0003677">
    <property type="term" value="F:DNA binding"/>
    <property type="evidence" value="ECO:0007669"/>
    <property type="project" value="UniProtKB-KW"/>
</dbReference>
<evidence type="ECO:0000256" key="3">
    <source>
        <dbReference type="ARBA" id="ARBA00023163"/>
    </source>
</evidence>
<dbReference type="InterPro" id="IPR029016">
    <property type="entry name" value="GAF-like_dom_sf"/>
</dbReference>
<dbReference type="Proteomes" id="UP000184211">
    <property type="component" value="Unassembled WGS sequence"/>
</dbReference>
<evidence type="ECO:0000256" key="1">
    <source>
        <dbReference type="ARBA" id="ARBA00023015"/>
    </source>
</evidence>
<dbReference type="Gene3D" id="1.10.10.10">
    <property type="entry name" value="Winged helix-like DNA-binding domain superfamily/Winged helix DNA-binding domain"/>
    <property type="match status" value="1"/>
</dbReference>
<dbReference type="InterPro" id="IPR036390">
    <property type="entry name" value="WH_DNA-bd_sf"/>
</dbReference>
<dbReference type="PROSITE" id="PS51077">
    <property type="entry name" value="HTH_ICLR"/>
    <property type="match status" value="1"/>
</dbReference>
<name>A0A1M5QIU6_9RHOB</name>
<dbReference type="OrthoDB" id="6057486at2"/>
<accession>A0A1M5QIU6</accession>
<dbReference type="STRING" id="870908.SAMN04488044_2017"/>
<dbReference type="SUPFAM" id="SSF55781">
    <property type="entry name" value="GAF domain-like"/>
    <property type="match status" value="1"/>
</dbReference>
<proteinExistence type="predicted"/>
<organism evidence="6 7">
    <name type="scientific">Cognatishimia maritima</name>
    <dbReference type="NCBI Taxonomy" id="870908"/>
    <lineage>
        <taxon>Bacteria</taxon>
        <taxon>Pseudomonadati</taxon>
        <taxon>Pseudomonadota</taxon>
        <taxon>Alphaproteobacteria</taxon>
        <taxon>Rhodobacterales</taxon>
        <taxon>Paracoccaceae</taxon>
        <taxon>Cognatishimia</taxon>
    </lineage>
</organism>
<dbReference type="InterPro" id="IPR005471">
    <property type="entry name" value="Tscrpt_reg_IclR_N"/>
</dbReference>
<dbReference type="RefSeq" id="WP_072792911.1">
    <property type="nucleotide sequence ID" value="NZ_FQWM01000003.1"/>
</dbReference>
<dbReference type="SMART" id="SM00346">
    <property type="entry name" value="HTH_ICLR"/>
    <property type="match status" value="1"/>
</dbReference>
<dbReference type="PANTHER" id="PTHR30136">
    <property type="entry name" value="HELIX-TURN-HELIX TRANSCRIPTIONAL REGULATOR, ICLR FAMILY"/>
    <property type="match status" value="1"/>
</dbReference>
<evidence type="ECO:0000313" key="7">
    <source>
        <dbReference type="Proteomes" id="UP000184211"/>
    </source>
</evidence>
<keyword evidence="2" id="KW-0238">DNA-binding</keyword>
<dbReference type="PANTHER" id="PTHR30136:SF7">
    <property type="entry name" value="HTH-TYPE TRANSCRIPTIONAL REGULATOR KDGR-RELATED"/>
    <property type="match status" value="1"/>
</dbReference>
<dbReference type="InterPro" id="IPR014757">
    <property type="entry name" value="Tscrpt_reg_IclR_C"/>
</dbReference>
<evidence type="ECO:0000259" key="5">
    <source>
        <dbReference type="PROSITE" id="PS51078"/>
    </source>
</evidence>
<dbReference type="AlphaFoldDB" id="A0A1M5QIU6"/>
<feature type="domain" description="HTH iclR-type" evidence="4">
    <location>
        <begin position="19"/>
        <end position="81"/>
    </location>
</feature>